<dbReference type="AlphaFoldDB" id="A0A077P511"/>
<reference evidence="1" key="1">
    <citation type="submission" date="2013-07" db="EMBL/GenBank/DDBJ databases">
        <title>Sub-species coevolution in mutualistic symbiosis.</title>
        <authorList>
            <person name="Murfin K."/>
            <person name="Klassen J."/>
            <person name="Lee M."/>
            <person name="Forst S."/>
            <person name="Stock P."/>
            <person name="Goodrich-Blair H."/>
        </authorList>
    </citation>
    <scope>NUCLEOTIDE SEQUENCE [LARGE SCALE GENOMIC DNA]</scope>
    <source>
        <strain evidence="1">Kraussei Quebec</strain>
    </source>
</reference>
<accession>A0A077P511</accession>
<comment type="caution">
    <text evidence="1">The sequence shown here is derived from an EMBL/GenBank/DDBJ whole genome shotgun (WGS) entry which is preliminary data.</text>
</comment>
<keyword evidence="2" id="KW-1185">Reference proteome</keyword>
<organism evidence="1 2">
    <name type="scientific">Xenorhabdus bovienii str. kraussei Quebec</name>
    <dbReference type="NCBI Taxonomy" id="1398203"/>
    <lineage>
        <taxon>Bacteria</taxon>
        <taxon>Pseudomonadati</taxon>
        <taxon>Pseudomonadota</taxon>
        <taxon>Gammaproteobacteria</taxon>
        <taxon>Enterobacterales</taxon>
        <taxon>Morganellaceae</taxon>
        <taxon>Xenorhabdus</taxon>
    </lineage>
</organism>
<evidence type="ECO:0000313" key="2">
    <source>
        <dbReference type="Proteomes" id="UP000028500"/>
    </source>
</evidence>
<name>A0A077P511_XENBV</name>
<dbReference type="Proteomes" id="UP000028500">
    <property type="component" value="Unassembled WGS sequence"/>
</dbReference>
<sequence>MGKAVLVNFCGDRRLSLGKVVFIREAKMFTLNIHQQIFSGP</sequence>
<protein>
    <submittedName>
        <fullName evidence="1">Uncharacterized protein</fullName>
    </submittedName>
</protein>
<evidence type="ECO:0000313" key="1">
    <source>
        <dbReference type="EMBL" id="CDH19595.1"/>
    </source>
</evidence>
<gene>
    <name evidence="1" type="ORF">XBKQ1_2200001</name>
</gene>
<proteinExistence type="predicted"/>
<dbReference type="HOGENOM" id="CLU_3278898_0_0_6"/>
<dbReference type="EMBL" id="CBSY010000136">
    <property type="protein sequence ID" value="CDH19595.1"/>
    <property type="molecule type" value="Genomic_DNA"/>
</dbReference>